<keyword evidence="1" id="KW-1133">Transmembrane helix</keyword>
<feature type="transmembrane region" description="Helical" evidence="1">
    <location>
        <begin position="59"/>
        <end position="82"/>
    </location>
</feature>
<name>A0A8X6UD78_NEPPI</name>
<feature type="transmembrane region" description="Helical" evidence="1">
    <location>
        <begin position="170"/>
        <end position="189"/>
    </location>
</feature>
<evidence type="ECO:0000313" key="3">
    <source>
        <dbReference type="Proteomes" id="UP000887013"/>
    </source>
</evidence>
<evidence type="ECO:0008006" key="4">
    <source>
        <dbReference type="Google" id="ProtNLM"/>
    </source>
</evidence>
<reference evidence="2" key="1">
    <citation type="submission" date="2020-08" db="EMBL/GenBank/DDBJ databases">
        <title>Multicomponent nature underlies the extraordinary mechanical properties of spider dragline silk.</title>
        <authorList>
            <person name="Kono N."/>
            <person name="Nakamura H."/>
            <person name="Mori M."/>
            <person name="Yoshida Y."/>
            <person name="Ohtoshi R."/>
            <person name="Malay A.D."/>
            <person name="Moran D.A.P."/>
            <person name="Tomita M."/>
            <person name="Numata K."/>
            <person name="Arakawa K."/>
        </authorList>
    </citation>
    <scope>NUCLEOTIDE SEQUENCE</scope>
</reference>
<dbReference type="EMBL" id="BMAW01075771">
    <property type="protein sequence ID" value="GFT98426.1"/>
    <property type="molecule type" value="Genomic_DNA"/>
</dbReference>
<dbReference type="GO" id="GO:0016020">
    <property type="term" value="C:membrane"/>
    <property type="evidence" value="ECO:0007669"/>
    <property type="project" value="InterPro"/>
</dbReference>
<organism evidence="2 3">
    <name type="scientific">Nephila pilipes</name>
    <name type="common">Giant wood spider</name>
    <name type="synonym">Nephila maculata</name>
    <dbReference type="NCBI Taxonomy" id="299642"/>
    <lineage>
        <taxon>Eukaryota</taxon>
        <taxon>Metazoa</taxon>
        <taxon>Ecdysozoa</taxon>
        <taxon>Arthropoda</taxon>
        <taxon>Chelicerata</taxon>
        <taxon>Arachnida</taxon>
        <taxon>Araneae</taxon>
        <taxon>Araneomorphae</taxon>
        <taxon>Entelegynae</taxon>
        <taxon>Araneoidea</taxon>
        <taxon>Nephilidae</taxon>
        <taxon>Nephila</taxon>
    </lineage>
</organism>
<dbReference type="GO" id="GO:0008527">
    <property type="term" value="F:taste receptor activity"/>
    <property type="evidence" value="ECO:0007669"/>
    <property type="project" value="InterPro"/>
</dbReference>
<dbReference type="InterPro" id="IPR009318">
    <property type="entry name" value="Gustatory_rcpt"/>
</dbReference>
<dbReference type="AlphaFoldDB" id="A0A8X6UD78"/>
<keyword evidence="1" id="KW-0812">Transmembrane</keyword>
<feature type="transmembrane region" description="Helical" evidence="1">
    <location>
        <begin position="94"/>
        <end position="121"/>
    </location>
</feature>
<dbReference type="Proteomes" id="UP000887013">
    <property type="component" value="Unassembled WGS sequence"/>
</dbReference>
<dbReference type="OrthoDB" id="6423359at2759"/>
<accession>A0A8X6UD78</accession>
<evidence type="ECO:0000313" key="2">
    <source>
        <dbReference type="EMBL" id="GFT98426.1"/>
    </source>
</evidence>
<sequence>MILPVSIFAIFYSVLCYHLYDVVKNFSKYLEENTVIDYDGILKQYLSIRKLVLEADSELSILMFSSSLFYACAMYFGITLILHSKDYTSSGSYLPLVSIWLVFVASYTAFVMMAAAGSLVYEASTDIWEKAQELMNTEQNPTFSQKRFLAITEKYLTLTAWRITPVKRSFILATLGTILTYCILLDNIVN</sequence>
<keyword evidence="3" id="KW-1185">Reference proteome</keyword>
<dbReference type="Pfam" id="PF06151">
    <property type="entry name" value="Trehalose_recp"/>
    <property type="match status" value="1"/>
</dbReference>
<gene>
    <name evidence="2" type="primary">AVEN_214508_1</name>
    <name evidence="2" type="ORF">NPIL_547491</name>
</gene>
<evidence type="ECO:0000256" key="1">
    <source>
        <dbReference type="SAM" id="Phobius"/>
    </source>
</evidence>
<proteinExistence type="predicted"/>
<keyword evidence="1" id="KW-0472">Membrane</keyword>
<protein>
    <recommendedName>
        <fullName evidence="4">Gustatory receptor</fullName>
    </recommendedName>
</protein>
<comment type="caution">
    <text evidence="2">The sequence shown here is derived from an EMBL/GenBank/DDBJ whole genome shotgun (WGS) entry which is preliminary data.</text>
</comment>